<protein>
    <submittedName>
        <fullName evidence="1">Uncharacterized protein</fullName>
    </submittedName>
</protein>
<proteinExistence type="predicted"/>
<dbReference type="EMBL" id="CBXE010000108">
    <property type="protein sequence ID" value="CDL84549.1"/>
    <property type="molecule type" value="Genomic_DNA"/>
</dbReference>
<name>W1J1G7_9GAMM</name>
<evidence type="ECO:0000313" key="1">
    <source>
        <dbReference type="EMBL" id="CDL84549.1"/>
    </source>
</evidence>
<sequence length="57" mass="6454">MKRADKNVLIELNELIGIMVLANNNALGFKKVAIITSKKFVSLYVKVFFRLESLIAK</sequence>
<comment type="caution">
    <text evidence="1">The sequence shown here is derived from an EMBL/GenBank/DDBJ whole genome shotgun (WGS) entry which is preliminary data.</text>
</comment>
<dbReference type="Proteomes" id="UP000019197">
    <property type="component" value="Unassembled WGS sequence"/>
</dbReference>
<accession>W1J1G7</accession>
<reference evidence="1 2" key="1">
    <citation type="submission" date="2013-11" db="EMBL/GenBank/DDBJ databases">
        <title>Draft genome sequence and annotation of the entomopathogenic bacterium, Xenorhabdus cabanillasi strain JM26.</title>
        <authorList>
            <person name="Gualtieri M."/>
            <person name="Ogier J.C."/>
            <person name="Pages S."/>
            <person name="Givaudan A."/>
            <person name="Gaudriault S."/>
        </authorList>
    </citation>
    <scope>NUCLEOTIDE SEQUENCE [LARGE SCALE GENOMIC DNA]</scope>
    <source>
        <strain evidence="1 2">JM26</strain>
    </source>
</reference>
<evidence type="ECO:0000313" key="2">
    <source>
        <dbReference type="Proteomes" id="UP000019197"/>
    </source>
</evidence>
<organism evidence="1 2">
    <name type="scientific">Xenorhabdus cabanillasii JM26</name>
    <dbReference type="NCBI Taxonomy" id="1427517"/>
    <lineage>
        <taxon>Bacteria</taxon>
        <taxon>Pseudomonadati</taxon>
        <taxon>Pseudomonadota</taxon>
        <taxon>Gammaproteobacteria</taxon>
        <taxon>Enterobacterales</taxon>
        <taxon>Morganellaceae</taxon>
        <taxon>Xenorhabdus</taxon>
    </lineage>
</organism>
<dbReference type="AlphaFoldDB" id="W1J1G7"/>
<gene>
    <name evidence="1" type="ORF">XCR1_1960013</name>
</gene>